<organism evidence="1 2">
    <name type="scientific">Hirschia litorea</name>
    <dbReference type="NCBI Taxonomy" id="1199156"/>
    <lineage>
        <taxon>Bacteria</taxon>
        <taxon>Pseudomonadati</taxon>
        <taxon>Pseudomonadota</taxon>
        <taxon>Alphaproteobacteria</taxon>
        <taxon>Hyphomonadales</taxon>
        <taxon>Hyphomonadaceae</taxon>
        <taxon>Hirschia</taxon>
    </lineage>
</organism>
<reference evidence="2" key="1">
    <citation type="journal article" date="2019" name="Int. J. Syst. Evol. Microbiol.">
        <title>The Global Catalogue of Microorganisms (GCM) 10K type strain sequencing project: providing services to taxonomists for standard genome sequencing and annotation.</title>
        <authorList>
            <consortium name="The Broad Institute Genomics Platform"/>
            <consortium name="The Broad Institute Genome Sequencing Center for Infectious Disease"/>
            <person name="Wu L."/>
            <person name="Ma J."/>
        </authorList>
    </citation>
    <scope>NUCLEOTIDE SEQUENCE [LARGE SCALE GENOMIC DNA]</scope>
    <source>
        <strain evidence="2">CCUG 51308</strain>
    </source>
</reference>
<dbReference type="InterPro" id="IPR036420">
    <property type="entry name" value="BRCT_dom_sf"/>
</dbReference>
<gene>
    <name evidence="1" type="ORF">ACFQS8_08925</name>
</gene>
<dbReference type="SUPFAM" id="SSF52113">
    <property type="entry name" value="BRCT domain"/>
    <property type="match status" value="1"/>
</dbReference>
<evidence type="ECO:0008006" key="3">
    <source>
        <dbReference type="Google" id="ProtNLM"/>
    </source>
</evidence>
<proteinExistence type="predicted"/>
<dbReference type="RefSeq" id="WP_382166976.1">
    <property type="nucleotide sequence ID" value="NZ_JBHTBR010000005.1"/>
</dbReference>
<comment type="caution">
    <text evidence="1">The sequence shown here is derived from an EMBL/GenBank/DDBJ whole genome shotgun (WGS) entry which is preliminary data.</text>
</comment>
<dbReference type="Gene3D" id="3.40.50.10190">
    <property type="entry name" value="BRCT domain"/>
    <property type="match status" value="1"/>
</dbReference>
<accession>A0ABW2IKQ1</accession>
<evidence type="ECO:0000313" key="2">
    <source>
        <dbReference type="Proteomes" id="UP001596492"/>
    </source>
</evidence>
<evidence type="ECO:0000313" key="1">
    <source>
        <dbReference type="EMBL" id="MFC7291734.1"/>
    </source>
</evidence>
<sequence length="129" mass="14648">MTYTPDPFHILSLKTDMPNSEIEMLDEAEAWMAIRKARDFQFQTTDPEQRKLLMCVVGFSPEVNEQYGDEAYAAGFDVVGNVTKRLDFLVCGPSAPPSKMMTAEKFGAELLTESEFKTLYKTGVFPKRY</sequence>
<dbReference type="EMBL" id="JBHTBR010000005">
    <property type="protein sequence ID" value="MFC7291734.1"/>
    <property type="molecule type" value="Genomic_DNA"/>
</dbReference>
<keyword evidence="2" id="KW-1185">Reference proteome</keyword>
<name>A0ABW2IKQ1_9PROT</name>
<dbReference type="Proteomes" id="UP001596492">
    <property type="component" value="Unassembled WGS sequence"/>
</dbReference>
<protein>
    <recommendedName>
        <fullName evidence="3">BRCT domain-containing protein</fullName>
    </recommendedName>
</protein>